<keyword evidence="2" id="KW-0812">Transmembrane</keyword>
<reference evidence="3 4" key="1">
    <citation type="submission" date="2014-02" db="EMBL/GenBank/DDBJ databases">
        <title>Single nucleus genome sequencing reveals high similarity among nuclei of an endomycorrhizal fungus.</title>
        <authorList>
            <person name="Lin K."/>
            <person name="Geurts R."/>
            <person name="Zhang Z."/>
            <person name="Limpens E."/>
            <person name="Saunders D.G."/>
            <person name="Mu D."/>
            <person name="Pang E."/>
            <person name="Cao H."/>
            <person name="Cha H."/>
            <person name="Lin T."/>
            <person name="Zhou Q."/>
            <person name="Shang Y."/>
            <person name="Li Y."/>
            <person name="Ivanov S."/>
            <person name="Sharma T."/>
            <person name="Velzen R.V."/>
            <person name="Ruijter N.D."/>
            <person name="Aanen D.K."/>
            <person name="Win J."/>
            <person name="Kamoun S."/>
            <person name="Bisseling T."/>
            <person name="Huang S."/>
        </authorList>
    </citation>
    <scope>NUCLEOTIDE SEQUENCE [LARGE SCALE GENOMIC DNA]</scope>
    <source>
        <strain evidence="4">DAOM197198w</strain>
    </source>
</reference>
<feature type="compositionally biased region" description="Basic and acidic residues" evidence="1">
    <location>
        <begin position="388"/>
        <end position="402"/>
    </location>
</feature>
<evidence type="ECO:0000313" key="3">
    <source>
        <dbReference type="EMBL" id="EXX55000.1"/>
    </source>
</evidence>
<organism evidence="3 4">
    <name type="scientific">Rhizophagus irregularis (strain DAOM 197198w)</name>
    <name type="common">Glomus intraradices</name>
    <dbReference type="NCBI Taxonomy" id="1432141"/>
    <lineage>
        <taxon>Eukaryota</taxon>
        <taxon>Fungi</taxon>
        <taxon>Fungi incertae sedis</taxon>
        <taxon>Mucoromycota</taxon>
        <taxon>Glomeromycotina</taxon>
        <taxon>Glomeromycetes</taxon>
        <taxon>Glomerales</taxon>
        <taxon>Glomeraceae</taxon>
        <taxon>Rhizophagus</taxon>
    </lineage>
</organism>
<feature type="transmembrane region" description="Helical" evidence="2">
    <location>
        <begin position="289"/>
        <end position="310"/>
    </location>
</feature>
<keyword evidence="2" id="KW-1133">Transmembrane helix</keyword>
<name>A0A015ILG2_RHIIW</name>
<dbReference type="EMBL" id="JEMT01028358">
    <property type="protein sequence ID" value="EXX55000.1"/>
    <property type="molecule type" value="Genomic_DNA"/>
</dbReference>
<accession>A0A015ILG2</accession>
<gene>
    <name evidence="3" type="ORF">RirG_229330</name>
</gene>
<evidence type="ECO:0000313" key="4">
    <source>
        <dbReference type="Proteomes" id="UP000022910"/>
    </source>
</evidence>
<feature type="transmembrane region" description="Helical" evidence="2">
    <location>
        <begin position="29"/>
        <end position="50"/>
    </location>
</feature>
<protein>
    <submittedName>
        <fullName evidence="3">Uncharacterized protein</fullName>
    </submittedName>
</protein>
<comment type="caution">
    <text evidence="3">The sequence shown here is derived from an EMBL/GenBank/DDBJ whole genome shotgun (WGS) entry which is preliminary data.</text>
</comment>
<dbReference type="STRING" id="1432141.A0A015ILG2"/>
<dbReference type="OrthoDB" id="2425915at2759"/>
<dbReference type="HOGENOM" id="CLU_052392_1_0_1"/>
<feature type="region of interest" description="Disordered" evidence="1">
    <location>
        <begin position="388"/>
        <end position="426"/>
    </location>
</feature>
<proteinExistence type="predicted"/>
<sequence>MEFINEIQDIIRKYRKTEPVVLVSARATALFILVAILGGYFAILTALIALDKGIMMSQLQPAEIIPVPDVEITFNYHFNITCEVRYLDGKTPTPCDEDLVTQPSCDQNSEDQRWHGWFTSIDGRLKFNMSEKLYGVYFTINIDDPRYLRENDAGMFVKVHDSDFNPRTVPQRVHDQALKLDPNFYAKLDELNYHVIGFQQINWMFINRHIKKKMITNFFSVLGFPPTYFEEPYLTSKYESVTAPDMIEFAGQPITGQQKYANLFIGTLNWFQEVETESRTRRILDSMSMLAGFYGILAGLYVLIFGFSPIRPWGIFQTCCIRRRVKNELHKQYPKSIPLLELPSIDETITERINYLEQFLSQHVCDIDYMKVIKGEKDIEEAENVEKDVEREIFEGESGKDETTDDLGSHSNSNRRGGKKFNPFLD</sequence>
<keyword evidence="2" id="KW-0472">Membrane</keyword>
<evidence type="ECO:0000256" key="1">
    <source>
        <dbReference type="SAM" id="MobiDB-lite"/>
    </source>
</evidence>
<keyword evidence="4" id="KW-1185">Reference proteome</keyword>
<dbReference type="Proteomes" id="UP000022910">
    <property type="component" value="Unassembled WGS sequence"/>
</dbReference>
<evidence type="ECO:0000256" key="2">
    <source>
        <dbReference type="SAM" id="Phobius"/>
    </source>
</evidence>
<dbReference type="AlphaFoldDB" id="A0A015ILG2"/>